<accession>A0A9Q0IFU2</accession>
<dbReference type="AlphaFoldDB" id="A0A9Q0IFU2"/>
<feature type="non-terminal residue" evidence="3">
    <location>
        <position position="1"/>
    </location>
</feature>
<sequence length="100" mass="10323">TTHWLEILQALLLSEAADLRHRGAVVVRNLMEAERSLAETLMASEALEILSVMAKGGSGSGAADPVSKAAQGCLDKAIEYGIIQSSGEAVGTAGGRVSEE</sequence>
<keyword evidence="2" id="KW-0963">Cytoplasm</keyword>
<proteinExistence type="predicted"/>
<dbReference type="PANTHER" id="PTHR45994:SF3">
    <property type="entry name" value="PROTEIN UNC-45 HOMOLOG A"/>
    <property type="match status" value="1"/>
</dbReference>
<protein>
    <submittedName>
        <fullName evidence="3">Uncharacterized protein</fullName>
    </submittedName>
</protein>
<dbReference type="PANTHER" id="PTHR45994">
    <property type="entry name" value="FI21225P1"/>
    <property type="match status" value="1"/>
</dbReference>
<reference evidence="3" key="1">
    <citation type="submission" date="2022-07" db="EMBL/GenBank/DDBJ databases">
        <title>Chromosome-level genome of Muraenolepis orangiensis.</title>
        <authorList>
            <person name="Kim J."/>
        </authorList>
    </citation>
    <scope>NUCLEOTIDE SEQUENCE</scope>
    <source>
        <strain evidence="3">KU_S4_2022</strain>
        <tissue evidence="3">Muscle</tissue>
    </source>
</reference>
<evidence type="ECO:0000256" key="2">
    <source>
        <dbReference type="ARBA" id="ARBA00022490"/>
    </source>
</evidence>
<keyword evidence="4" id="KW-1185">Reference proteome</keyword>
<comment type="subcellular location">
    <subcellularLocation>
        <location evidence="1">Cytoplasm</location>
    </subcellularLocation>
</comment>
<organism evidence="3 4">
    <name type="scientific">Muraenolepis orangiensis</name>
    <name type="common">Patagonian moray cod</name>
    <dbReference type="NCBI Taxonomy" id="630683"/>
    <lineage>
        <taxon>Eukaryota</taxon>
        <taxon>Metazoa</taxon>
        <taxon>Chordata</taxon>
        <taxon>Craniata</taxon>
        <taxon>Vertebrata</taxon>
        <taxon>Euteleostomi</taxon>
        <taxon>Actinopterygii</taxon>
        <taxon>Neopterygii</taxon>
        <taxon>Teleostei</taxon>
        <taxon>Neoteleostei</taxon>
        <taxon>Acanthomorphata</taxon>
        <taxon>Zeiogadaria</taxon>
        <taxon>Gadariae</taxon>
        <taxon>Gadiformes</taxon>
        <taxon>Muraenolepidoidei</taxon>
        <taxon>Muraenolepididae</taxon>
        <taxon>Muraenolepis</taxon>
    </lineage>
</organism>
<gene>
    <name evidence="3" type="ORF">NHX12_003469</name>
</gene>
<comment type="caution">
    <text evidence="3">The sequence shown here is derived from an EMBL/GenBank/DDBJ whole genome shotgun (WGS) entry which is preliminary data.</text>
</comment>
<evidence type="ECO:0000313" key="3">
    <source>
        <dbReference type="EMBL" id="KAJ3597069.1"/>
    </source>
</evidence>
<dbReference type="Gene3D" id="1.25.10.10">
    <property type="entry name" value="Leucine-rich Repeat Variant"/>
    <property type="match status" value="1"/>
</dbReference>
<dbReference type="GO" id="GO:0051879">
    <property type="term" value="F:Hsp90 protein binding"/>
    <property type="evidence" value="ECO:0007669"/>
    <property type="project" value="TreeGrafter"/>
</dbReference>
<dbReference type="GO" id="GO:0005737">
    <property type="term" value="C:cytoplasm"/>
    <property type="evidence" value="ECO:0007669"/>
    <property type="project" value="UniProtKB-SubCell"/>
</dbReference>
<evidence type="ECO:0000313" key="4">
    <source>
        <dbReference type="Proteomes" id="UP001148018"/>
    </source>
</evidence>
<dbReference type="InterPro" id="IPR011989">
    <property type="entry name" value="ARM-like"/>
</dbReference>
<name>A0A9Q0IFU2_9TELE</name>
<evidence type="ECO:0000256" key="1">
    <source>
        <dbReference type="ARBA" id="ARBA00004496"/>
    </source>
</evidence>
<dbReference type="EMBL" id="JANIIK010000110">
    <property type="protein sequence ID" value="KAJ3597069.1"/>
    <property type="molecule type" value="Genomic_DNA"/>
</dbReference>
<dbReference type="Proteomes" id="UP001148018">
    <property type="component" value="Unassembled WGS sequence"/>
</dbReference>
<dbReference type="OrthoDB" id="199930at2759"/>